<dbReference type="Pfam" id="PF01370">
    <property type="entry name" value="Epimerase"/>
    <property type="match status" value="1"/>
</dbReference>
<organism evidence="2">
    <name type="scientific">marine sediment metagenome</name>
    <dbReference type="NCBI Taxonomy" id="412755"/>
    <lineage>
        <taxon>unclassified sequences</taxon>
        <taxon>metagenomes</taxon>
        <taxon>ecological metagenomes</taxon>
    </lineage>
</organism>
<dbReference type="InterPro" id="IPR001509">
    <property type="entry name" value="Epimerase_deHydtase"/>
</dbReference>
<comment type="caution">
    <text evidence="2">The sequence shown here is derived from an EMBL/GenBank/DDBJ whole genome shotgun (WGS) entry which is preliminary data.</text>
</comment>
<protein>
    <recommendedName>
        <fullName evidence="1">NAD-dependent epimerase/dehydratase domain-containing protein</fullName>
    </recommendedName>
</protein>
<dbReference type="Gene3D" id="3.40.50.720">
    <property type="entry name" value="NAD(P)-binding Rossmann-like Domain"/>
    <property type="match status" value="1"/>
</dbReference>
<evidence type="ECO:0000259" key="1">
    <source>
        <dbReference type="Pfam" id="PF01370"/>
    </source>
</evidence>
<gene>
    <name evidence="2" type="ORF">LCGC14_1909890</name>
</gene>
<feature type="domain" description="NAD-dependent epimerase/dehydratase" evidence="1">
    <location>
        <begin position="3"/>
        <end position="80"/>
    </location>
</feature>
<name>A0A0F9FUH5_9ZZZZ</name>
<dbReference type="SUPFAM" id="SSF51735">
    <property type="entry name" value="NAD(P)-binding Rossmann-fold domains"/>
    <property type="match status" value="1"/>
</dbReference>
<sequence>MNILCTGSEGFIGKHVCKKLRALGHDVVGVDNLEPRVHGDEIGTVFPPLGIDFHRVSYDSIPYHVLREANVVIHLAAQVGV</sequence>
<accession>A0A0F9FUH5</accession>
<dbReference type="AlphaFoldDB" id="A0A0F9FUH5"/>
<reference evidence="2" key="1">
    <citation type="journal article" date="2015" name="Nature">
        <title>Complex archaea that bridge the gap between prokaryotes and eukaryotes.</title>
        <authorList>
            <person name="Spang A."/>
            <person name="Saw J.H."/>
            <person name="Jorgensen S.L."/>
            <person name="Zaremba-Niedzwiedzka K."/>
            <person name="Martijn J."/>
            <person name="Lind A.E."/>
            <person name="van Eijk R."/>
            <person name="Schleper C."/>
            <person name="Guy L."/>
            <person name="Ettema T.J."/>
        </authorList>
    </citation>
    <scope>NUCLEOTIDE SEQUENCE</scope>
</reference>
<feature type="non-terminal residue" evidence="2">
    <location>
        <position position="81"/>
    </location>
</feature>
<proteinExistence type="predicted"/>
<dbReference type="InterPro" id="IPR036291">
    <property type="entry name" value="NAD(P)-bd_dom_sf"/>
</dbReference>
<evidence type="ECO:0000313" key="2">
    <source>
        <dbReference type="EMBL" id="KKL89913.1"/>
    </source>
</evidence>
<dbReference type="EMBL" id="LAZR01020155">
    <property type="protein sequence ID" value="KKL89913.1"/>
    <property type="molecule type" value="Genomic_DNA"/>
</dbReference>